<keyword evidence="2" id="KW-1185">Reference proteome</keyword>
<proteinExistence type="predicted"/>
<protein>
    <submittedName>
        <fullName evidence="1">Uncharacterized protein</fullName>
    </submittedName>
</protein>
<dbReference type="EMBL" id="AKJY01000067">
    <property type="protein sequence ID" value="EJL69620.1"/>
    <property type="molecule type" value="Genomic_DNA"/>
</dbReference>
<dbReference type="OrthoDB" id="1242646at2"/>
<name>J2JP68_9FLAO</name>
<accession>J2JP68</accession>
<evidence type="ECO:0000313" key="1">
    <source>
        <dbReference type="EMBL" id="EJL69620.1"/>
    </source>
</evidence>
<sequence length="53" mass="5755">MEKILVISCMPGAKIPLAQVGINTYTPNATLDVVAKTTDGSKAEKLYYLKNQI</sequence>
<evidence type="ECO:0000313" key="2">
    <source>
        <dbReference type="Proteomes" id="UP000007509"/>
    </source>
</evidence>
<reference evidence="1 2" key="1">
    <citation type="journal article" date="2012" name="J. Bacteriol.">
        <title>Twenty-one genome sequences from Pseudomonas species and 19 genome sequences from diverse bacteria isolated from the rhizosphere and endosphere of Populus deltoides.</title>
        <authorList>
            <person name="Brown S.D."/>
            <person name="Utturkar S.M."/>
            <person name="Klingeman D.M."/>
            <person name="Johnson C.M."/>
            <person name="Martin S.L."/>
            <person name="Land M.L."/>
            <person name="Lu T.Y."/>
            <person name="Schadt C.W."/>
            <person name="Doktycz M.J."/>
            <person name="Pelletier D.A."/>
        </authorList>
    </citation>
    <scope>NUCLEOTIDE SEQUENCE [LARGE SCALE GENOMIC DNA]</scope>
    <source>
        <strain evidence="1 2">CF314</strain>
    </source>
</reference>
<comment type="caution">
    <text evidence="1">The sequence shown here is derived from an EMBL/GenBank/DDBJ whole genome shotgun (WGS) entry which is preliminary data.</text>
</comment>
<dbReference type="RefSeq" id="WP_007845394.1">
    <property type="nucleotide sequence ID" value="NZ_AKJY01000067.1"/>
</dbReference>
<dbReference type="AlphaFoldDB" id="J2JP68"/>
<dbReference type="Proteomes" id="UP000007509">
    <property type="component" value="Unassembled WGS sequence"/>
</dbReference>
<gene>
    <name evidence="1" type="ORF">PMI13_03193</name>
</gene>
<organism evidence="1 2">
    <name type="scientific">Chryseobacterium populi</name>
    <dbReference type="NCBI Taxonomy" id="1144316"/>
    <lineage>
        <taxon>Bacteria</taxon>
        <taxon>Pseudomonadati</taxon>
        <taxon>Bacteroidota</taxon>
        <taxon>Flavobacteriia</taxon>
        <taxon>Flavobacteriales</taxon>
        <taxon>Weeksellaceae</taxon>
        <taxon>Chryseobacterium group</taxon>
        <taxon>Chryseobacterium</taxon>
    </lineage>
</organism>
<dbReference type="PATRIC" id="fig|1144316.3.peg.3211"/>